<dbReference type="EMBL" id="QYRT01000011">
    <property type="protein sequence ID" value="TIH37706.1"/>
    <property type="molecule type" value="Genomic_DNA"/>
</dbReference>
<gene>
    <name evidence="3" type="ORF">D4765_07940</name>
</gene>
<accession>A0A4T2C5G8</accession>
<keyword evidence="2" id="KW-0812">Transmembrane</keyword>
<evidence type="ECO:0000313" key="3">
    <source>
        <dbReference type="EMBL" id="TIH37706.1"/>
    </source>
</evidence>
<proteinExistence type="predicted"/>
<keyword evidence="2" id="KW-0472">Membrane</keyword>
<feature type="transmembrane region" description="Helical" evidence="2">
    <location>
        <begin position="6"/>
        <end position="31"/>
    </location>
</feature>
<dbReference type="OrthoDB" id="5116787at2"/>
<protein>
    <submittedName>
        <fullName evidence="3">Uncharacterized protein</fullName>
    </submittedName>
</protein>
<evidence type="ECO:0000256" key="2">
    <source>
        <dbReference type="SAM" id="Phobius"/>
    </source>
</evidence>
<reference evidence="3 4" key="1">
    <citation type="journal article" date="2019" name="Microorganisms">
        <title>Systematic Affiliation and Genome Analysis of Subtercola vilae DB165(T) with Particular Emphasis on Cold Adaptation of an Isolate from a High-Altitude Cold Volcano Lake.</title>
        <authorList>
            <person name="Villalobos A.S."/>
            <person name="Wiese J."/>
            <person name="Imhoff J.F."/>
            <person name="Dorador C."/>
            <person name="Keller A."/>
            <person name="Hentschel U."/>
        </authorList>
    </citation>
    <scope>NUCLEOTIDE SEQUENCE [LARGE SCALE GENOMIC DNA]</scope>
    <source>
        <strain evidence="3 4">DB165</strain>
    </source>
</reference>
<feature type="region of interest" description="Disordered" evidence="1">
    <location>
        <begin position="191"/>
        <end position="213"/>
    </location>
</feature>
<sequence>MSDLLGVFTSIISAGALAAAVAAGIAAWRVVEIERRRDARSQALHISSWVSERPTATGQTRAKQYGVEILNGSTSPVTDVTDVTIYVRMLDGTAYAPLALRVLPPGHYFAAQGARRNRRATDGEASLQSEKKSDATCEAKYKWAFPESVESECRPIWMSETWRVQSMTFTDRANITWERTADGVLSELPAPHQQHQGRYSPGPEQTGPGAGLV</sequence>
<keyword evidence="4" id="KW-1185">Reference proteome</keyword>
<evidence type="ECO:0000256" key="1">
    <source>
        <dbReference type="SAM" id="MobiDB-lite"/>
    </source>
</evidence>
<dbReference type="Proteomes" id="UP000306192">
    <property type="component" value="Unassembled WGS sequence"/>
</dbReference>
<name>A0A4T2C5G8_9MICO</name>
<comment type="caution">
    <text evidence="3">The sequence shown here is derived from an EMBL/GenBank/DDBJ whole genome shotgun (WGS) entry which is preliminary data.</text>
</comment>
<dbReference type="RefSeq" id="WP_136641750.1">
    <property type="nucleotide sequence ID" value="NZ_QYRT01000011.1"/>
</dbReference>
<evidence type="ECO:0000313" key="4">
    <source>
        <dbReference type="Proteomes" id="UP000306192"/>
    </source>
</evidence>
<keyword evidence="2" id="KW-1133">Transmembrane helix</keyword>
<dbReference type="AlphaFoldDB" id="A0A4T2C5G8"/>
<organism evidence="3 4">
    <name type="scientific">Subtercola vilae</name>
    <dbReference type="NCBI Taxonomy" id="2056433"/>
    <lineage>
        <taxon>Bacteria</taxon>
        <taxon>Bacillati</taxon>
        <taxon>Actinomycetota</taxon>
        <taxon>Actinomycetes</taxon>
        <taxon>Micrococcales</taxon>
        <taxon>Microbacteriaceae</taxon>
        <taxon>Subtercola</taxon>
    </lineage>
</organism>